<keyword evidence="3" id="KW-1185">Reference proteome</keyword>
<organism evidence="2 3">
    <name type="scientific">Hebeloma cylindrosporum</name>
    <dbReference type="NCBI Taxonomy" id="76867"/>
    <lineage>
        <taxon>Eukaryota</taxon>
        <taxon>Fungi</taxon>
        <taxon>Dikarya</taxon>
        <taxon>Basidiomycota</taxon>
        <taxon>Agaricomycotina</taxon>
        <taxon>Agaricomycetes</taxon>
        <taxon>Agaricomycetidae</taxon>
        <taxon>Agaricales</taxon>
        <taxon>Agaricineae</taxon>
        <taxon>Hymenogastraceae</taxon>
        <taxon>Hebeloma</taxon>
    </lineage>
</organism>
<reference evidence="2 3" key="1">
    <citation type="submission" date="2014-04" db="EMBL/GenBank/DDBJ databases">
        <authorList>
            <consortium name="DOE Joint Genome Institute"/>
            <person name="Kuo A."/>
            <person name="Gay G."/>
            <person name="Dore J."/>
            <person name="Kohler A."/>
            <person name="Nagy L.G."/>
            <person name="Floudas D."/>
            <person name="Copeland A."/>
            <person name="Barry K.W."/>
            <person name="Cichocki N."/>
            <person name="Veneault-Fourrey C."/>
            <person name="LaButti K."/>
            <person name="Lindquist E.A."/>
            <person name="Lipzen A."/>
            <person name="Lundell T."/>
            <person name="Morin E."/>
            <person name="Murat C."/>
            <person name="Sun H."/>
            <person name="Tunlid A."/>
            <person name="Henrissat B."/>
            <person name="Grigoriev I.V."/>
            <person name="Hibbett D.S."/>
            <person name="Martin F."/>
            <person name="Nordberg H.P."/>
            <person name="Cantor M.N."/>
            <person name="Hua S.X."/>
        </authorList>
    </citation>
    <scope>NUCLEOTIDE SEQUENCE [LARGE SCALE GENOMIC DNA]</scope>
    <source>
        <strain evidence="3">h7</strain>
    </source>
</reference>
<evidence type="ECO:0000313" key="2">
    <source>
        <dbReference type="EMBL" id="KIM41810.1"/>
    </source>
</evidence>
<feature type="compositionally biased region" description="Polar residues" evidence="1">
    <location>
        <begin position="273"/>
        <end position="290"/>
    </location>
</feature>
<evidence type="ECO:0000313" key="3">
    <source>
        <dbReference type="Proteomes" id="UP000053424"/>
    </source>
</evidence>
<proteinExistence type="predicted"/>
<dbReference type="Proteomes" id="UP000053424">
    <property type="component" value="Unassembled WGS sequence"/>
</dbReference>
<dbReference type="OrthoDB" id="3222453at2759"/>
<name>A0A0C3BYZ3_HEBCY</name>
<feature type="compositionally biased region" description="Low complexity" evidence="1">
    <location>
        <begin position="260"/>
        <end position="272"/>
    </location>
</feature>
<reference evidence="3" key="2">
    <citation type="submission" date="2015-01" db="EMBL/GenBank/DDBJ databases">
        <title>Evolutionary Origins and Diversification of the Mycorrhizal Mutualists.</title>
        <authorList>
            <consortium name="DOE Joint Genome Institute"/>
            <consortium name="Mycorrhizal Genomics Consortium"/>
            <person name="Kohler A."/>
            <person name="Kuo A."/>
            <person name="Nagy L.G."/>
            <person name="Floudas D."/>
            <person name="Copeland A."/>
            <person name="Barry K.W."/>
            <person name="Cichocki N."/>
            <person name="Veneault-Fourrey C."/>
            <person name="LaButti K."/>
            <person name="Lindquist E.A."/>
            <person name="Lipzen A."/>
            <person name="Lundell T."/>
            <person name="Morin E."/>
            <person name="Murat C."/>
            <person name="Riley R."/>
            <person name="Ohm R."/>
            <person name="Sun H."/>
            <person name="Tunlid A."/>
            <person name="Henrissat B."/>
            <person name="Grigoriev I.V."/>
            <person name="Hibbett D.S."/>
            <person name="Martin F."/>
        </authorList>
    </citation>
    <scope>NUCLEOTIDE SEQUENCE [LARGE SCALE GENOMIC DNA]</scope>
    <source>
        <strain evidence="3">h7</strain>
    </source>
</reference>
<evidence type="ECO:0000256" key="1">
    <source>
        <dbReference type="SAM" id="MobiDB-lite"/>
    </source>
</evidence>
<sequence>PKERGYALYVPEPNRRLPFAYRKVGVSIGDVGFITADGGFSFLFNICSPANDPINPSILPEGFSPLRPPLTEMDIAEYSPLKSGSYLASALIEIKENESNTRCLLFNAMDFRGLHFETSASKGAVLTIPEGAISLDLQNKIAFSNYLDANLRKWYEFVYRVRGKSIGNGELRLVIGCDKASAWGIATVSEVRVGPDEHDIEALRSDDPGDHPLSSTLRNQCLFVRTMNPGFSKVDWKKLMKNIGKSMVEDHNNHSRMESHPPQQSRPSGSGSNTESSNQPGSHQGTSGTQFCAMGMEDEITISTMPESSVPYHPSNELNRQLLLKFPDCKMVITTDHDWISALPEDEEM</sequence>
<dbReference type="EMBL" id="KN831779">
    <property type="protein sequence ID" value="KIM41810.1"/>
    <property type="molecule type" value="Genomic_DNA"/>
</dbReference>
<dbReference type="AlphaFoldDB" id="A0A0C3BYZ3"/>
<accession>A0A0C3BYZ3</accession>
<feature type="non-terminal residue" evidence="2">
    <location>
        <position position="1"/>
    </location>
</feature>
<feature type="non-terminal residue" evidence="2">
    <location>
        <position position="349"/>
    </location>
</feature>
<protein>
    <submittedName>
        <fullName evidence="2">Uncharacterized protein</fullName>
    </submittedName>
</protein>
<gene>
    <name evidence="2" type="ORF">M413DRAFT_410101</name>
</gene>
<feature type="region of interest" description="Disordered" evidence="1">
    <location>
        <begin position="252"/>
        <end position="290"/>
    </location>
</feature>
<dbReference type="HOGENOM" id="CLU_021108_6_1_1"/>